<feature type="domain" description="DUF3592" evidence="2">
    <location>
        <begin position="42"/>
        <end position="120"/>
    </location>
</feature>
<organism evidence="3 4">
    <name type="scientific">Actinoallomurus vinaceus</name>
    <dbReference type="NCBI Taxonomy" id="1080074"/>
    <lineage>
        <taxon>Bacteria</taxon>
        <taxon>Bacillati</taxon>
        <taxon>Actinomycetota</taxon>
        <taxon>Actinomycetes</taxon>
        <taxon>Streptosporangiales</taxon>
        <taxon>Thermomonosporaceae</taxon>
        <taxon>Actinoallomurus</taxon>
    </lineage>
</organism>
<sequence length="153" mass="16557">MGDAGALLPPLGFMVGGCAIAVAAVAGMRLELRFRRRAIRATGRVVALKPGGTLLRWVDYESWDVRYFPVVEFTTRQGRAVRATSSVGRRRGTPLPSHRIGSKIPIAYDPDDPTTVRWRPFYGSTLLALWGCLASGAVCVAAGIVFFFSVVTS</sequence>
<comment type="caution">
    <text evidence="3">The sequence shown here is derived from an EMBL/GenBank/DDBJ whole genome shotgun (WGS) entry which is preliminary data.</text>
</comment>
<feature type="transmembrane region" description="Helical" evidence="1">
    <location>
        <begin position="6"/>
        <end position="30"/>
    </location>
</feature>
<gene>
    <name evidence="3" type="ORF">GCM10023196_042520</name>
</gene>
<protein>
    <recommendedName>
        <fullName evidence="2">DUF3592 domain-containing protein</fullName>
    </recommendedName>
</protein>
<evidence type="ECO:0000313" key="4">
    <source>
        <dbReference type="Proteomes" id="UP001501442"/>
    </source>
</evidence>
<dbReference type="EMBL" id="BAABHK010000005">
    <property type="protein sequence ID" value="GAA4627995.1"/>
    <property type="molecule type" value="Genomic_DNA"/>
</dbReference>
<evidence type="ECO:0000259" key="2">
    <source>
        <dbReference type="Pfam" id="PF12158"/>
    </source>
</evidence>
<accession>A0ABP8UDJ4</accession>
<feature type="transmembrane region" description="Helical" evidence="1">
    <location>
        <begin position="127"/>
        <end position="151"/>
    </location>
</feature>
<dbReference type="Proteomes" id="UP001501442">
    <property type="component" value="Unassembled WGS sequence"/>
</dbReference>
<evidence type="ECO:0000256" key="1">
    <source>
        <dbReference type="SAM" id="Phobius"/>
    </source>
</evidence>
<keyword evidence="1" id="KW-0812">Transmembrane</keyword>
<keyword evidence="1" id="KW-1133">Transmembrane helix</keyword>
<name>A0ABP8UDJ4_9ACTN</name>
<dbReference type="Pfam" id="PF12158">
    <property type="entry name" value="DUF3592"/>
    <property type="match status" value="1"/>
</dbReference>
<reference evidence="4" key="1">
    <citation type="journal article" date="2019" name="Int. J. Syst. Evol. Microbiol.">
        <title>The Global Catalogue of Microorganisms (GCM) 10K type strain sequencing project: providing services to taxonomists for standard genome sequencing and annotation.</title>
        <authorList>
            <consortium name="The Broad Institute Genomics Platform"/>
            <consortium name="The Broad Institute Genome Sequencing Center for Infectious Disease"/>
            <person name="Wu L."/>
            <person name="Ma J."/>
        </authorList>
    </citation>
    <scope>NUCLEOTIDE SEQUENCE [LARGE SCALE GENOMIC DNA]</scope>
    <source>
        <strain evidence="4">JCM 17939</strain>
    </source>
</reference>
<dbReference type="InterPro" id="IPR021994">
    <property type="entry name" value="DUF3592"/>
</dbReference>
<proteinExistence type="predicted"/>
<keyword evidence="1" id="KW-0472">Membrane</keyword>
<keyword evidence="4" id="KW-1185">Reference proteome</keyword>
<evidence type="ECO:0000313" key="3">
    <source>
        <dbReference type="EMBL" id="GAA4627995.1"/>
    </source>
</evidence>